<organism evidence="1 2">
    <name type="scientific">Halorussus gelatinilyticus</name>
    <dbReference type="NCBI Taxonomy" id="2937524"/>
    <lineage>
        <taxon>Archaea</taxon>
        <taxon>Methanobacteriati</taxon>
        <taxon>Methanobacteriota</taxon>
        <taxon>Stenosarchaea group</taxon>
        <taxon>Halobacteria</taxon>
        <taxon>Halobacteriales</taxon>
        <taxon>Haladaptataceae</taxon>
        <taxon>Halorussus</taxon>
    </lineage>
</organism>
<evidence type="ECO:0000313" key="2">
    <source>
        <dbReference type="Proteomes" id="UP000830434"/>
    </source>
</evidence>
<keyword evidence="2" id="KW-1185">Reference proteome</keyword>
<protein>
    <submittedName>
        <fullName evidence="1">Uncharacterized protein</fullName>
    </submittedName>
</protein>
<reference evidence="1" key="1">
    <citation type="submission" date="2022-04" db="EMBL/GenBank/DDBJ databases">
        <title>Diverse halophilic archaea isolated from saline environments.</title>
        <authorList>
            <person name="Cui H.-L."/>
        </authorList>
    </citation>
    <scope>NUCLEOTIDE SEQUENCE</scope>
    <source>
        <strain evidence="1">XZYJT40</strain>
    </source>
</reference>
<proteinExistence type="predicted"/>
<dbReference type="EMBL" id="CP096658">
    <property type="protein sequence ID" value="UPW01644.1"/>
    <property type="molecule type" value="Genomic_DNA"/>
</dbReference>
<evidence type="ECO:0000313" key="1">
    <source>
        <dbReference type="EMBL" id="UPW01644.1"/>
    </source>
</evidence>
<gene>
    <name evidence="1" type="ORF">M0R88_05960</name>
</gene>
<dbReference type="AlphaFoldDB" id="A0A8U0IN88"/>
<dbReference type="Proteomes" id="UP000830434">
    <property type="component" value="Chromosome"/>
</dbReference>
<sequence>MSDTLSFTLSGGDIKTLVDEVEEDTGADRSTVRGVVADKLGMPLWALEATLNEGDAA</sequence>
<dbReference type="RefSeq" id="WP_248656042.1">
    <property type="nucleotide sequence ID" value="NZ_CP096658.1"/>
</dbReference>
<name>A0A8U0IN88_9EURY</name>
<dbReference type="KEGG" id="haxz:M0R88_05960"/>
<dbReference type="GeneID" id="72189381"/>
<accession>A0A8U0IN88</accession>